<dbReference type="GeneID" id="28816250"/>
<keyword evidence="2" id="KW-1185">Reference proteome</keyword>
<dbReference type="RefSeq" id="XP_018076644.1">
    <property type="nucleotide sequence ID" value="XM_018206524.1"/>
</dbReference>
<sequence length="130" mass="14720">MRYGPLSSVVLSVVRRLLSHPVYLLSSVFHKNKTIHMLRYRKKHNAPLLCQAGSFMQAGRLGIFTPCTTVPSVFTNSSDEPCPPNSTSHRITTALDHNSSQLRLGQLVTVRRETAAGWWHRHCAQMVLRR</sequence>
<organism evidence="1 2">
    <name type="scientific">Mollisia scopiformis</name>
    <name type="common">Conifer needle endophyte fungus</name>
    <name type="synonym">Phialocephala scopiformis</name>
    <dbReference type="NCBI Taxonomy" id="149040"/>
    <lineage>
        <taxon>Eukaryota</taxon>
        <taxon>Fungi</taxon>
        <taxon>Dikarya</taxon>
        <taxon>Ascomycota</taxon>
        <taxon>Pezizomycotina</taxon>
        <taxon>Leotiomycetes</taxon>
        <taxon>Helotiales</taxon>
        <taxon>Mollisiaceae</taxon>
        <taxon>Mollisia</taxon>
    </lineage>
</organism>
<dbReference type="EMBL" id="KQ947406">
    <property type="protein sequence ID" value="KUJ22289.1"/>
    <property type="molecule type" value="Genomic_DNA"/>
</dbReference>
<accession>A0A194XQF7</accession>
<dbReference type="InParanoid" id="A0A194XQF7"/>
<dbReference type="AlphaFoldDB" id="A0A194XQF7"/>
<proteinExistence type="predicted"/>
<reference evidence="1 2" key="1">
    <citation type="submission" date="2015-10" db="EMBL/GenBank/DDBJ databases">
        <title>Full genome of DAOMC 229536 Phialocephala scopiformis, a fungal endophyte of spruce producing the potent anti-insectan compound rugulosin.</title>
        <authorList>
            <consortium name="DOE Joint Genome Institute"/>
            <person name="Walker A.K."/>
            <person name="Frasz S.L."/>
            <person name="Seifert K.A."/>
            <person name="Miller J.D."/>
            <person name="Mondo S.J."/>
            <person name="Labutti K."/>
            <person name="Lipzen A."/>
            <person name="Dockter R."/>
            <person name="Kennedy M."/>
            <person name="Grigoriev I.V."/>
            <person name="Spatafora J.W."/>
        </authorList>
    </citation>
    <scope>NUCLEOTIDE SEQUENCE [LARGE SCALE GENOMIC DNA]</scope>
    <source>
        <strain evidence="1 2">CBS 120377</strain>
    </source>
</reference>
<evidence type="ECO:0000313" key="2">
    <source>
        <dbReference type="Proteomes" id="UP000070700"/>
    </source>
</evidence>
<evidence type="ECO:0000313" key="1">
    <source>
        <dbReference type="EMBL" id="KUJ22289.1"/>
    </source>
</evidence>
<dbReference type="KEGG" id="psco:LY89DRAFT_292864"/>
<protein>
    <submittedName>
        <fullName evidence="1">Uncharacterized protein</fullName>
    </submittedName>
</protein>
<gene>
    <name evidence="1" type="ORF">LY89DRAFT_292864</name>
</gene>
<name>A0A194XQF7_MOLSC</name>
<dbReference type="Proteomes" id="UP000070700">
    <property type="component" value="Unassembled WGS sequence"/>
</dbReference>